<dbReference type="EMBL" id="JANSUY010000012">
    <property type="protein sequence ID" value="MCR9016097.1"/>
    <property type="molecule type" value="Genomic_DNA"/>
</dbReference>
<evidence type="ECO:0000313" key="2">
    <source>
        <dbReference type="EMBL" id="MCR9016097.1"/>
    </source>
</evidence>
<organism evidence="2 3">
    <name type="scientific">Aquiflexum gelatinilyticum</name>
    <dbReference type="NCBI Taxonomy" id="2961943"/>
    <lineage>
        <taxon>Bacteria</taxon>
        <taxon>Pseudomonadati</taxon>
        <taxon>Bacteroidota</taxon>
        <taxon>Cytophagia</taxon>
        <taxon>Cytophagales</taxon>
        <taxon>Cyclobacteriaceae</taxon>
        <taxon>Aquiflexum</taxon>
    </lineage>
</organism>
<comment type="caution">
    <text evidence="2">The sequence shown here is derived from an EMBL/GenBank/DDBJ whole genome shotgun (WGS) entry which is preliminary data.</text>
</comment>
<feature type="transmembrane region" description="Helical" evidence="1">
    <location>
        <begin position="54"/>
        <end position="76"/>
    </location>
</feature>
<gene>
    <name evidence="2" type="ORF">NU887_13710</name>
</gene>
<dbReference type="AlphaFoldDB" id="A0A9X2SZ06"/>
<keyword evidence="1" id="KW-0812">Transmembrane</keyword>
<dbReference type="RefSeq" id="WP_258423952.1">
    <property type="nucleotide sequence ID" value="NZ_JANSUY010000012.1"/>
</dbReference>
<protein>
    <submittedName>
        <fullName evidence="2">Uncharacterized protein</fullName>
    </submittedName>
</protein>
<sequence length="106" mass="12328">MNRFFIAFAAIISSGIFTYSYWREWIGYKFLHEDLNLQPVEKTEVPYFHASEEIYLKVLLVFGLVFGLIFIASIILTYKQKWGWVFGCFVLSMLSILAVMINGAIK</sequence>
<name>A0A9X2SZ06_9BACT</name>
<proteinExistence type="predicted"/>
<keyword evidence="1" id="KW-0472">Membrane</keyword>
<keyword evidence="1" id="KW-1133">Transmembrane helix</keyword>
<evidence type="ECO:0000256" key="1">
    <source>
        <dbReference type="SAM" id="Phobius"/>
    </source>
</evidence>
<keyword evidence="3" id="KW-1185">Reference proteome</keyword>
<accession>A0A9X2SZ06</accession>
<dbReference type="Proteomes" id="UP001142175">
    <property type="component" value="Unassembled WGS sequence"/>
</dbReference>
<evidence type="ECO:0000313" key="3">
    <source>
        <dbReference type="Proteomes" id="UP001142175"/>
    </source>
</evidence>
<feature type="transmembrane region" description="Helical" evidence="1">
    <location>
        <begin position="6"/>
        <end position="22"/>
    </location>
</feature>
<reference evidence="2" key="1">
    <citation type="submission" date="2022-08" db="EMBL/GenBank/DDBJ databases">
        <authorList>
            <person name="Zhang D."/>
        </authorList>
    </citation>
    <scope>NUCLEOTIDE SEQUENCE</scope>
    <source>
        <strain evidence="2">XJ19-11</strain>
    </source>
</reference>
<feature type="transmembrane region" description="Helical" evidence="1">
    <location>
        <begin position="82"/>
        <end position="105"/>
    </location>
</feature>